<evidence type="ECO:0000313" key="6">
    <source>
        <dbReference type="EMBL" id="PAF24377.1"/>
    </source>
</evidence>
<feature type="domain" description="M23ase beta-sheet core" evidence="4">
    <location>
        <begin position="1211"/>
        <end position="1304"/>
    </location>
</feature>
<dbReference type="InterPro" id="IPR023346">
    <property type="entry name" value="Lysozyme-like_dom_sf"/>
</dbReference>
<dbReference type="Pfam" id="PF01551">
    <property type="entry name" value="Peptidase_M23"/>
    <property type="match status" value="1"/>
</dbReference>
<evidence type="ECO:0000259" key="3">
    <source>
        <dbReference type="Pfam" id="PF01464"/>
    </source>
</evidence>
<reference evidence="6 7" key="1">
    <citation type="submission" date="2017-07" db="EMBL/GenBank/DDBJ databases">
        <title>Isolation and whole genome analysis of endospore-forming bacteria from heroin.</title>
        <authorList>
            <person name="Kalinowski J."/>
            <person name="Ahrens B."/>
            <person name="Al-Dilaimi A."/>
            <person name="Winkler A."/>
            <person name="Wibberg D."/>
            <person name="Schleenbecker U."/>
            <person name="Ruckert C."/>
            <person name="Wolfel R."/>
            <person name="Grass G."/>
        </authorList>
    </citation>
    <scope>NUCLEOTIDE SEQUENCE [LARGE SCALE GENOMIC DNA]</scope>
    <source>
        <strain evidence="6 7">7523-2</strain>
    </source>
</reference>
<dbReference type="InterPro" id="IPR008258">
    <property type="entry name" value="Transglycosylase_SLT_dom_1"/>
</dbReference>
<dbReference type="PANTHER" id="PTHR37813">
    <property type="entry name" value="FELS-2 PROPHAGE PROTEIN"/>
    <property type="match status" value="1"/>
</dbReference>
<sequence length="1559" mass="166362">MFGSAFGSASDATVLRVGWDASAVDSGVSNLNSRLSAARSEMRATGAQMGGFGRSTEGLRKKQEGLNKIYELQGQKVKDLEGNYQRLVAEKGADSKAAIDASRHYNNALTEYAKMESQLQDLTKEITFQESAWGRMESGLTGFSQSTGRLADSFGNAGRKMTMGLTLPIVGIGTAALKTGMDFEASMSNVAALSGATGDDLALLEAKAREMGAQTSKSASEAADGLSYMALAGWDTQQMIGGLEPILRLSEAGAIDLGRASDLATDSMSALQIGVEDLPMYLDNVSEASRSSNTSIEQLMDAYITAGGNLAQFNVPLEESTAILGLLANRGLKGSEAGRALNAIMVNLTSGAGQAGKAMKELGISAFDSEGNFIGLEDTLRLVKDRTKDMTDEQQAQYISMIAGKEHLKSFQGMLAGLDDEYGDLKETVGDAEGALNDMASTMQDNAQGGVTRLKSAFEELSIQFAEEMIPHFVTLTESANDLVTWFSSLDKDTKKYILTAAGIAAVLGPAAIVLSTTLKAVSHLSGGLARAVGAFGRYTASAKVAQSQTTKFGTSAQLAGTQVATSTKGVGRFGGALGKIGGIASLAGLGMLAFGDDSQQGLGTALLFAPEIGKLGKGIFDAGSKAIKSGGKLIGFGKNASTASKGIGTLARGVGTFGGRAAALGGPIGIGIAAITGLGTAAYEVYEHYKDKVMPTFDTFGDVVMENGEKISESTAEQLDAFKTLADEAMVEINKLSWGAQEVTDEMAESLTGKFSEMGTMIKDELNKNYSQSQQDLEKFLGQSEAITEEHQVEIQKRYEDYYNARISHTEEMEGRINSIVQTAADENRSITDEERAEINRIKDSMMEANVRAVAQGSEEQQAIMTHLKHFSSEMNAEQAADTIKKSLEAKDGAIKAADERATEVINWANKQVEETGLLSREEADQIIAEAKRRRDEEITAAEDAHIGVVTEAEKQAGAHIEKVDTETGEIITMWGHFTNDLRDAVNWVTDKINIVLDFFGISKIPKWEGSSPVSRTKSTDRVLDIGHTQFATGTSPLGHKEDGWATISERGPELVHDPQVGTFVSNNKGPEQVYLHKGSSVLPAHHTKSLLNRYGFGNKSGFMLPAYEKGVGEDDLNWWDSLLSGPKALFDKVVGAFQPDWISNKKGMYMDIAKGTFDKVKEGAIKFFTDLIPTFDFGGGGFPNFPKPPFVMTSGFGPRKSPGGIGSSNHKGIDFAAPIGTSIPSQSTGRVSFAGWLGGYGNLVKISTGIYDLLYGHNSKNTVKRGQNVSVGQTIGLVGSTGNSTGPHVHFEVRKNGTAVNPKTVGGELGGIGGVNVSGNVAKWITAAMRATGVSGQAWLNGLSLIAKHESNGNPTAINRWDINARRGIPSMGLMQVIEPTFRANMQPGMSNIMNPVHNTAAAINYINRRYGGINGVPGVKAVRAGRKYVGYADGGISRNRQLAWLSERNHEEYVIPSQANEQSLSLFAELGEKLGVFNTVPSVDSIQPGDTRSYTGGLNLNFDAITSRLDSLMQNLKDVEVSPVINLVVKLGEETIYKNIDRKLGSRSYVDAVWEV</sequence>
<dbReference type="CDD" id="cd12797">
    <property type="entry name" value="M23_peptidase"/>
    <property type="match status" value="1"/>
</dbReference>
<dbReference type="PANTHER" id="PTHR37813:SF1">
    <property type="entry name" value="FELS-2 PROPHAGE PROTEIN"/>
    <property type="match status" value="1"/>
</dbReference>
<dbReference type="RefSeq" id="WP_095328106.1">
    <property type="nucleotide sequence ID" value="NZ_NPBS01000111.1"/>
</dbReference>
<dbReference type="CDD" id="cd13402">
    <property type="entry name" value="LT_TF-like"/>
    <property type="match status" value="1"/>
</dbReference>
<gene>
    <name evidence="6" type="ORF">CHH61_18955</name>
</gene>
<dbReference type="Pfam" id="PF10145">
    <property type="entry name" value="PhageMin_Tail"/>
    <property type="match status" value="1"/>
</dbReference>
<dbReference type="Gene3D" id="1.10.530.10">
    <property type="match status" value="1"/>
</dbReference>
<dbReference type="Pfam" id="PF01464">
    <property type="entry name" value="SLT"/>
    <property type="match status" value="1"/>
</dbReference>
<evidence type="ECO:0000256" key="2">
    <source>
        <dbReference type="SAM" id="Coils"/>
    </source>
</evidence>
<comment type="caution">
    <text evidence="6">The sequence shown here is derived from an EMBL/GenBank/DDBJ whole genome shotgun (WGS) entry which is preliminary data.</text>
</comment>
<dbReference type="NCBIfam" id="TIGR01760">
    <property type="entry name" value="tape_meas_TP901"/>
    <property type="match status" value="1"/>
</dbReference>
<dbReference type="EMBL" id="NPBS01000111">
    <property type="protein sequence ID" value="PAF24377.1"/>
    <property type="molecule type" value="Genomic_DNA"/>
</dbReference>
<dbReference type="InterPro" id="IPR016047">
    <property type="entry name" value="M23ase_b-sheet_dom"/>
</dbReference>
<keyword evidence="1" id="KW-1188">Viral release from host cell</keyword>
<keyword evidence="2" id="KW-0175">Coiled coil</keyword>
<dbReference type="Gene3D" id="2.70.70.10">
    <property type="entry name" value="Glucose Permease (Domain IIA)"/>
    <property type="match status" value="1"/>
</dbReference>
<dbReference type="Proteomes" id="UP000216133">
    <property type="component" value="Unassembled WGS sequence"/>
</dbReference>
<organism evidence="6 7">
    <name type="scientific">Shouchella clausii</name>
    <name type="common">Alkalihalobacillus clausii</name>
    <dbReference type="NCBI Taxonomy" id="79880"/>
    <lineage>
        <taxon>Bacteria</taxon>
        <taxon>Bacillati</taxon>
        <taxon>Bacillota</taxon>
        <taxon>Bacilli</taxon>
        <taxon>Bacillales</taxon>
        <taxon>Bacillaceae</taxon>
        <taxon>Shouchella</taxon>
    </lineage>
</organism>
<evidence type="ECO:0000259" key="4">
    <source>
        <dbReference type="Pfam" id="PF01551"/>
    </source>
</evidence>
<dbReference type="SUPFAM" id="SSF53955">
    <property type="entry name" value="Lysozyme-like"/>
    <property type="match status" value="1"/>
</dbReference>
<evidence type="ECO:0000259" key="5">
    <source>
        <dbReference type="Pfam" id="PF10145"/>
    </source>
</evidence>
<evidence type="ECO:0000256" key="1">
    <source>
        <dbReference type="ARBA" id="ARBA00022612"/>
    </source>
</evidence>
<evidence type="ECO:0000313" key="7">
    <source>
        <dbReference type="Proteomes" id="UP000216133"/>
    </source>
</evidence>
<accession>A0A268RVZ4</accession>
<dbReference type="SUPFAM" id="SSF51261">
    <property type="entry name" value="Duplicated hybrid motif"/>
    <property type="match status" value="1"/>
</dbReference>
<dbReference type="InterPro" id="IPR010090">
    <property type="entry name" value="Phage_tape_meas"/>
</dbReference>
<proteinExistence type="predicted"/>
<feature type="coiled-coil region" evidence="2">
    <location>
        <begin position="105"/>
        <end position="132"/>
    </location>
</feature>
<protein>
    <submittedName>
        <fullName evidence="6">Phage tail tape measure protein</fullName>
    </submittedName>
</protein>
<dbReference type="InterPro" id="IPR011055">
    <property type="entry name" value="Dup_hybrid_motif"/>
</dbReference>
<name>A0A268RVZ4_SHOCL</name>
<feature type="domain" description="Phage tail tape measure protein" evidence="5">
    <location>
        <begin position="206"/>
        <end position="404"/>
    </location>
</feature>
<feature type="domain" description="Transglycosylase SLT" evidence="3">
    <location>
        <begin position="1340"/>
        <end position="1445"/>
    </location>
</feature>